<organism evidence="5 6">
    <name type="scientific">Cylindrotheca closterium</name>
    <dbReference type="NCBI Taxonomy" id="2856"/>
    <lineage>
        <taxon>Eukaryota</taxon>
        <taxon>Sar</taxon>
        <taxon>Stramenopiles</taxon>
        <taxon>Ochrophyta</taxon>
        <taxon>Bacillariophyta</taxon>
        <taxon>Bacillariophyceae</taxon>
        <taxon>Bacillariophycidae</taxon>
        <taxon>Bacillariales</taxon>
        <taxon>Bacillariaceae</taxon>
        <taxon>Cylindrotheca</taxon>
    </lineage>
</organism>
<keyword evidence="1" id="KW-0324">Glycolysis</keyword>
<feature type="binding site" evidence="3">
    <location>
        <begin position="106"/>
        <end position="113"/>
    </location>
    <ligand>
        <name>substrate</name>
    </ligand>
</feature>
<dbReference type="SUPFAM" id="SSF53254">
    <property type="entry name" value="Phosphoglycerate mutase-like"/>
    <property type="match status" value="1"/>
</dbReference>
<dbReference type="GO" id="GO:0005737">
    <property type="term" value="C:cytoplasm"/>
    <property type="evidence" value="ECO:0007669"/>
    <property type="project" value="TreeGrafter"/>
</dbReference>
<evidence type="ECO:0008006" key="7">
    <source>
        <dbReference type="Google" id="ProtNLM"/>
    </source>
</evidence>
<dbReference type="InterPro" id="IPR001345">
    <property type="entry name" value="PG/BPGM_mutase_AS"/>
</dbReference>
<dbReference type="PANTHER" id="PTHR48100:SF1">
    <property type="entry name" value="HISTIDINE PHOSPHATASE FAMILY PROTEIN-RELATED"/>
    <property type="match status" value="1"/>
</dbReference>
<sequence length="353" mass="38249">MKVAIYNLIASFAFLSLGNSFRLHTTVPPPLRVSSSLSESNYGNDAVDSCRTKDGISRRGAIAACAIPLVFLPLTSLAAETPPENYECLLDLPPLPEDQVRIYLCRHGQTENNRLRKVQGARVDPPINTNGIIQAQNAGKALSKASPCPQTFFCSDLQRARLTAEQASSQINPQIVPKPLSLLREVDFGPVAEGQPVATAKAGMEATYAAWAIGNVDYRPTGGGESGREVLNRAVESMEYLVKQAEDSPNRCVGAVSHSTFIRILVGILLDEPLVKTATRKIDNCSITVLDFPKGFKTQRLGPKDKLLGGLLSRAPPDFTLDVPICTVVRTNENRHLPEIPLGELLPSRARDG</sequence>
<feature type="chain" id="PRO_5042053162" description="Phosphoglycerate mutase (2,3-diphosphoglycerate-dependent)" evidence="4">
    <location>
        <begin position="21"/>
        <end position="353"/>
    </location>
</feature>
<dbReference type="CDD" id="cd07067">
    <property type="entry name" value="HP_PGM_like"/>
    <property type="match status" value="1"/>
</dbReference>
<dbReference type="InterPro" id="IPR013078">
    <property type="entry name" value="His_Pase_superF_clade-1"/>
</dbReference>
<gene>
    <name evidence="5" type="ORF">CYCCA115_LOCUS23651</name>
</gene>
<evidence type="ECO:0000313" key="6">
    <source>
        <dbReference type="Proteomes" id="UP001295423"/>
    </source>
</evidence>
<dbReference type="InterPro" id="IPR050275">
    <property type="entry name" value="PGM_Phosphatase"/>
</dbReference>
<evidence type="ECO:0000256" key="4">
    <source>
        <dbReference type="SAM" id="SignalP"/>
    </source>
</evidence>
<evidence type="ECO:0000313" key="5">
    <source>
        <dbReference type="EMBL" id="CAJ1969330.1"/>
    </source>
</evidence>
<keyword evidence="6" id="KW-1185">Reference proteome</keyword>
<keyword evidence="4" id="KW-0732">Signal</keyword>
<evidence type="ECO:0000256" key="1">
    <source>
        <dbReference type="ARBA" id="ARBA00023152"/>
    </source>
</evidence>
<dbReference type="InterPro" id="IPR029033">
    <property type="entry name" value="His_PPase_superfam"/>
</dbReference>
<feature type="binding site" evidence="3">
    <location>
        <position position="159"/>
    </location>
    <ligand>
        <name>substrate</name>
    </ligand>
</feature>
<dbReference type="Gene3D" id="3.40.50.1240">
    <property type="entry name" value="Phosphoglycerate mutase-like"/>
    <property type="match status" value="1"/>
</dbReference>
<protein>
    <recommendedName>
        <fullName evidence="7">Phosphoglycerate mutase (2,3-diphosphoglycerate-dependent)</fullName>
    </recommendedName>
</protein>
<dbReference type="PROSITE" id="PS00175">
    <property type="entry name" value="PG_MUTASE"/>
    <property type="match status" value="1"/>
</dbReference>
<dbReference type="Pfam" id="PF00300">
    <property type="entry name" value="His_Phos_1"/>
    <property type="match status" value="1"/>
</dbReference>
<dbReference type="GO" id="GO:0016791">
    <property type="term" value="F:phosphatase activity"/>
    <property type="evidence" value="ECO:0007669"/>
    <property type="project" value="TreeGrafter"/>
</dbReference>
<dbReference type="Proteomes" id="UP001295423">
    <property type="component" value="Unassembled WGS sequence"/>
</dbReference>
<dbReference type="SMART" id="SM00855">
    <property type="entry name" value="PGAM"/>
    <property type="match status" value="1"/>
</dbReference>
<evidence type="ECO:0000256" key="2">
    <source>
        <dbReference type="ARBA" id="ARBA00023235"/>
    </source>
</evidence>
<keyword evidence="2" id="KW-0413">Isomerase</keyword>
<evidence type="ECO:0000256" key="3">
    <source>
        <dbReference type="PIRSR" id="PIRSR613078-2"/>
    </source>
</evidence>
<dbReference type="AlphaFoldDB" id="A0AAD2GD97"/>
<comment type="caution">
    <text evidence="5">The sequence shown here is derived from an EMBL/GenBank/DDBJ whole genome shotgun (WGS) entry which is preliminary data.</text>
</comment>
<accession>A0AAD2GD97</accession>
<feature type="signal peptide" evidence="4">
    <location>
        <begin position="1"/>
        <end position="20"/>
    </location>
</feature>
<proteinExistence type="predicted"/>
<name>A0AAD2GD97_9STRA</name>
<dbReference type="PANTHER" id="PTHR48100">
    <property type="entry name" value="BROAD-SPECIFICITY PHOSPHATASE YOR283W-RELATED"/>
    <property type="match status" value="1"/>
</dbReference>
<dbReference type="EMBL" id="CAKOGP040002424">
    <property type="protein sequence ID" value="CAJ1969330.1"/>
    <property type="molecule type" value="Genomic_DNA"/>
</dbReference>
<reference evidence="5" key="1">
    <citation type="submission" date="2023-08" db="EMBL/GenBank/DDBJ databases">
        <authorList>
            <person name="Audoor S."/>
            <person name="Bilcke G."/>
        </authorList>
    </citation>
    <scope>NUCLEOTIDE SEQUENCE</scope>
</reference>